<dbReference type="InterPro" id="IPR004108">
    <property type="entry name" value="Fe_hydrogenase_lsu_C"/>
</dbReference>
<dbReference type="OrthoDB" id="10253113at2759"/>
<dbReference type="Gene3D" id="3.40.950.10">
    <property type="entry name" value="Fe-only Hydrogenase (Larger Subunit), Chain L, domain 3"/>
    <property type="match status" value="1"/>
</dbReference>
<dbReference type="Proteomes" id="UP000274756">
    <property type="component" value="Unassembled WGS sequence"/>
</dbReference>
<evidence type="ECO:0000256" key="2">
    <source>
        <dbReference type="ARBA" id="ARBA00025700"/>
    </source>
</evidence>
<dbReference type="Pfam" id="PF02906">
    <property type="entry name" value="Fe_hyd_lg_C"/>
    <property type="match status" value="1"/>
</dbReference>
<dbReference type="InterPro" id="IPR009016">
    <property type="entry name" value="Fe_hydrogenase"/>
</dbReference>
<protein>
    <submittedName>
        <fullName evidence="7">Fe_hyd_lg_C domain-containing protein</fullName>
    </submittedName>
</protein>
<evidence type="ECO:0000313" key="5">
    <source>
        <dbReference type="Proteomes" id="UP000038040"/>
    </source>
</evidence>
<evidence type="ECO:0000259" key="3">
    <source>
        <dbReference type="Pfam" id="PF02906"/>
    </source>
</evidence>
<dbReference type="PANTHER" id="PTHR11615">
    <property type="entry name" value="NITRATE, FORMATE, IRON DEHYDROGENASE"/>
    <property type="match status" value="1"/>
</dbReference>
<accession>A0A0N4U7Z5</accession>
<name>A0A0N4U7Z5_DRAME</name>
<organism evidence="5 7">
    <name type="scientific">Dracunculus medinensis</name>
    <name type="common">Guinea worm</name>
    <dbReference type="NCBI Taxonomy" id="318479"/>
    <lineage>
        <taxon>Eukaryota</taxon>
        <taxon>Metazoa</taxon>
        <taxon>Ecdysozoa</taxon>
        <taxon>Nematoda</taxon>
        <taxon>Chromadorea</taxon>
        <taxon>Rhabditida</taxon>
        <taxon>Spirurina</taxon>
        <taxon>Dracunculoidea</taxon>
        <taxon>Dracunculidae</taxon>
        <taxon>Dracunculus</taxon>
    </lineage>
</organism>
<dbReference type="Gene3D" id="3.40.50.1780">
    <property type="match status" value="1"/>
</dbReference>
<evidence type="ECO:0000256" key="1">
    <source>
        <dbReference type="ARBA" id="ARBA00006596"/>
    </source>
</evidence>
<dbReference type="STRING" id="318479.A0A0N4U7Z5"/>
<comment type="function">
    <text evidence="2">Component of the cytosolic iron-sulfur (Fe/S) protein assembly machinery. Required for maturation of extramitochondrial Fe/S proteins.</text>
</comment>
<evidence type="ECO:0000313" key="6">
    <source>
        <dbReference type="Proteomes" id="UP000274756"/>
    </source>
</evidence>
<dbReference type="WBParaSite" id="DME_0000313701-mRNA-1">
    <property type="protein sequence ID" value="DME_0000313701-mRNA-1"/>
    <property type="gene ID" value="DME_0000313701"/>
</dbReference>
<evidence type="ECO:0000313" key="4">
    <source>
        <dbReference type="EMBL" id="VDN57323.1"/>
    </source>
</evidence>
<keyword evidence="6" id="KW-1185">Reference proteome</keyword>
<evidence type="ECO:0000313" key="7">
    <source>
        <dbReference type="WBParaSite" id="DME_0000313701-mRNA-1"/>
    </source>
</evidence>
<proteinExistence type="inferred from homology"/>
<dbReference type="SUPFAM" id="SSF53920">
    <property type="entry name" value="Fe-only hydrogenase"/>
    <property type="match status" value="1"/>
</dbReference>
<dbReference type="Proteomes" id="UP000038040">
    <property type="component" value="Unplaced"/>
</dbReference>
<gene>
    <name evidence="4" type="ORF">DME_LOCUS7296</name>
</gene>
<dbReference type="AlphaFoldDB" id="A0A0N4U7Z5"/>
<sequence>MEEGGFSSVVRISNVSDFIAPSQACILPLRKNEKEDSATISVGIRKRSNGINTSNNKKITVSLNDCLACSGCITSAETVLVQEQSTAKLIDGLSRCKLGVVTISPQAICSIAVKRGFSVAETSIKLAKAFKNLGATYILDSSFGRYLSLSLSFEEFKNQRMKGTIFCSACPGFVCYAEKTYGNLLIPHLSRVRSPQAMMGSIVKDYLAKLTTTNVTDIFHATVMPCFDKKLEASRPEFSGSGRQVDCVISTAEADDILGNCSEEIFANQVAPSSGGWLTALERGIIIGQFENISNDLFANTSGGYADYIIARFLKEYQGPLEVRKSSKQAFFSICLFHLAKNLEIFEIAKGELVLLTVAKCYGFRNIQNIVQKIKRQKCPFDYIEIMACPSGCANGGGQIRAETTEERENILTRVEEKYRQLIPSAEMECEIERVKNEWASFNDSFEKLFYSSYQVVDKSIMESFNLRW</sequence>
<reference evidence="7" key="1">
    <citation type="submission" date="2017-02" db="UniProtKB">
        <authorList>
            <consortium name="WormBaseParasite"/>
        </authorList>
    </citation>
    <scope>IDENTIFICATION</scope>
</reference>
<reference evidence="4 6" key="2">
    <citation type="submission" date="2018-11" db="EMBL/GenBank/DDBJ databases">
        <authorList>
            <consortium name="Pathogen Informatics"/>
        </authorList>
    </citation>
    <scope>NUCLEOTIDE SEQUENCE [LARGE SCALE GENOMIC DNA]</scope>
</reference>
<comment type="similarity">
    <text evidence="1">Belongs to the NARF family.</text>
</comment>
<feature type="domain" description="Iron hydrogenase large subunit C-terminal" evidence="3">
    <location>
        <begin position="100"/>
        <end position="397"/>
    </location>
</feature>
<dbReference type="InterPro" id="IPR050340">
    <property type="entry name" value="Cytosolic_Fe-S_CAF"/>
</dbReference>
<dbReference type="EMBL" id="UYYG01001159">
    <property type="protein sequence ID" value="VDN57323.1"/>
    <property type="molecule type" value="Genomic_DNA"/>
</dbReference>